<dbReference type="InterPro" id="IPR001810">
    <property type="entry name" value="F-box_dom"/>
</dbReference>
<proteinExistence type="predicted"/>
<name>A0A397ZM06_BRACM</name>
<dbReference type="PANTHER" id="PTHR31111:SF141">
    <property type="entry name" value="F-BOX ASSOCIATED DOMAIN-CONTAINING PROTEIN"/>
    <property type="match status" value="1"/>
</dbReference>
<dbReference type="Pfam" id="PF08268">
    <property type="entry name" value="FBA_3"/>
    <property type="match status" value="1"/>
</dbReference>
<dbReference type="InterPro" id="IPR036047">
    <property type="entry name" value="F-box-like_dom_sf"/>
</dbReference>
<dbReference type="EMBL" id="CM010632">
    <property type="protein sequence ID" value="RID64360.1"/>
    <property type="molecule type" value="Genomic_DNA"/>
</dbReference>
<evidence type="ECO:0000313" key="3">
    <source>
        <dbReference type="Proteomes" id="UP000264353"/>
    </source>
</evidence>
<dbReference type="SMART" id="SM00256">
    <property type="entry name" value="FBOX"/>
    <property type="match status" value="1"/>
</dbReference>
<dbReference type="NCBIfam" id="TIGR01640">
    <property type="entry name" value="F_box_assoc_1"/>
    <property type="match status" value="1"/>
</dbReference>
<organism evidence="2 3">
    <name type="scientific">Brassica campestris</name>
    <name type="common">Field mustard</name>
    <dbReference type="NCBI Taxonomy" id="3711"/>
    <lineage>
        <taxon>Eukaryota</taxon>
        <taxon>Viridiplantae</taxon>
        <taxon>Streptophyta</taxon>
        <taxon>Embryophyta</taxon>
        <taxon>Tracheophyta</taxon>
        <taxon>Spermatophyta</taxon>
        <taxon>Magnoliopsida</taxon>
        <taxon>eudicotyledons</taxon>
        <taxon>Gunneridae</taxon>
        <taxon>Pentapetalae</taxon>
        <taxon>rosids</taxon>
        <taxon>malvids</taxon>
        <taxon>Brassicales</taxon>
        <taxon>Brassicaceae</taxon>
        <taxon>Brassiceae</taxon>
        <taxon>Brassica</taxon>
    </lineage>
</organism>
<dbReference type="SUPFAM" id="SSF81383">
    <property type="entry name" value="F-box domain"/>
    <property type="match status" value="1"/>
</dbReference>
<sequence length="399" mass="45971">MKSRRRNLSEEVPQTITRHSPRLLNADEESWSEIPIEVVTEIFSRLPLQSIARCRCVSKRWASILRSQDFTDLFFTRSLARPQLLIAFQIFRGKLVFFSSPQSRENAPLVAADHHLSFRVEGHCTQISSIVNGLFCIRHDRIVNGGSKTRERVFIICNPSTRQSFTLPKMKTRKWTWLTGFLGYDPVEKQHKVLAMTSRNDRSKEHQVLTLGTGNLTWRMVKCGKPHPFPVGEGLCINGVLYYTAVSDSVQMLICFDFRSEKYSFVKPPLERNLKMEKLINFQGKLASVRSRIFDSEESLSLEILILKDPKKHEWAIRIFNLPPMWKDGAAGKYLDVVGVTATNELVLSPRFPSYLYYYNFVSEDISRVDIQGIGAFEKEPRAHVILNHVEDAKIMELF</sequence>
<evidence type="ECO:0000259" key="1">
    <source>
        <dbReference type="PROSITE" id="PS50181"/>
    </source>
</evidence>
<dbReference type="InterPro" id="IPR017451">
    <property type="entry name" value="F-box-assoc_interact_dom"/>
</dbReference>
<dbReference type="CDD" id="cd22157">
    <property type="entry name" value="F-box_AtFBW1-like"/>
    <property type="match status" value="1"/>
</dbReference>
<evidence type="ECO:0000313" key="2">
    <source>
        <dbReference type="EMBL" id="RID64360.1"/>
    </source>
</evidence>
<dbReference type="Gene3D" id="1.20.1280.50">
    <property type="match status" value="1"/>
</dbReference>
<dbReference type="InterPro" id="IPR013187">
    <property type="entry name" value="F-box-assoc_dom_typ3"/>
</dbReference>
<dbReference type="Pfam" id="PF00646">
    <property type="entry name" value="F-box"/>
    <property type="match status" value="1"/>
</dbReference>
<dbReference type="PROSITE" id="PS50181">
    <property type="entry name" value="FBOX"/>
    <property type="match status" value="1"/>
</dbReference>
<dbReference type="AlphaFoldDB" id="A0A397ZM06"/>
<dbReference type="Proteomes" id="UP000264353">
    <property type="component" value="Chromosome A5"/>
</dbReference>
<protein>
    <recommendedName>
        <fullName evidence="1">F-box domain-containing protein</fullName>
    </recommendedName>
</protein>
<accession>A0A397ZM06</accession>
<feature type="domain" description="F-box" evidence="1">
    <location>
        <begin position="28"/>
        <end position="78"/>
    </location>
</feature>
<dbReference type="PANTHER" id="PTHR31111">
    <property type="entry name" value="BNAA05G37150D PROTEIN-RELATED"/>
    <property type="match status" value="1"/>
</dbReference>
<reference evidence="2 3" key="1">
    <citation type="submission" date="2018-06" db="EMBL/GenBank/DDBJ databases">
        <title>WGS assembly of Brassica rapa FPsc.</title>
        <authorList>
            <person name="Bowman J."/>
            <person name="Kohchi T."/>
            <person name="Yamato K."/>
            <person name="Jenkins J."/>
            <person name="Shu S."/>
            <person name="Ishizaki K."/>
            <person name="Yamaoka S."/>
            <person name="Nishihama R."/>
            <person name="Nakamura Y."/>
            <person name="Berger F."/>
            <person name="Adam C."/>
            <person name="Aki S."/>
            <person name="Althoff F."/>
            <person name="Araki T."/>
            <person name="Arteaga-Vazquez M."/>
            <person name="Balasubrmanian S."/>
            <person name="Bauer D."/>
            <person name="Boehm C."/>
            <person name="Briginshaw L."/>
            <person name="Caballero-Perez J."/>
            <person name="Catarino B."/>
            <person name="Chen F."/>
            <person name="Chiyoda S."/>
            <person name="Chovatia M."/>
            <person name="Davies K."/>
            <person name="Delmans M."/>
            <person name="Demura T."/>
            <person name="Dierschke T."/>
            <person name="Dolan L."/>
            <person name="Dorantes-Acosta A."/>
            <person name="Eklund D."/>
            <person name="Florent S."/>
            <person name="Flores-Sandoval E."/>
            <person name="Fujiyama A."/>
            <person name="Fukuzawa H."/>
            <person name="Galik B."/>
            <person name="Grimanelli D."/>
            <person name="Grimwood J."/>
            <person name="Grossniklaus U."/>
            <person name="Hamada T."/>
            <person name="Haseloff J."/>
            <person name="Hetherington A."/>
            <person name="Higo A."/>
            <person name="Hirakawa Y."/>
            <person name="Hundley H."/>
            <person name="Ikeda Y."/>
            <person name="Inoue K."/>
            <person name="Inoue S."/>
            <person name="Ishida S."/>
            <person name="Jia Q."/>
            <person name="Kakita M."/>
            <person name="Kanazawa T."/>
            <person name="Kawai Y."/>
            <person name="Kawashima T."/>
            <person name="Kennedy M."/>
            <person name="Kinose K."/>
            <person name="Kinoshita T."/>
            <person name="Kohara Y."/>
            <person name="Koide E."/>
            <person name="Komatsu K."/>
            <person name="Kopischke S."/>
            <person name="Kubo M."/>
            <person name="Kyozuka J."/>
            <person name="Lagercrantz U."/>
            <person name="Lin S."/>
            <person name="Lindquist E."/>
            <person name="Lipzen A."/>
            <person name="Lu C."/>
            <person name="Luna E."/>
            <person name="Martienssen R."/>
            <person name="Minamino N."/>
            <person name="Mizutani M."/>
            <person name="Mizutani M."/>
            <person name="Mochizuki N."/>
            <person name="Monte I."/>
            <person name="Mosher R."/>
            <person name="Nagasaki H."/>
            <person name="Nakagami H."/>
            <person name="Naramoto S."/>
            <person name="Nishitani K."/>
            <person name="Ohtani M."/>
            <person name="Okamoto T."/>
            <person name="Okumura M."/>
            <person name="Phillips J."/>
            <person name="Pollak B."/>
            <person name="Reinders A."/>
            <person name="Roevekamp M."/>
            <person name="Sano R."/>
            <person name="Sawa S."/>
            <person name="Schmid M."/>
            <person name="Shirakawa M."/>
            <person name="Solano R."/>
            <person name="Spunde A."/>
            <person name="Suetsugu N."/>
            <person name="Sugano S."/>
            <person name="Sugiyama A."/>
            <person name="Sun R."/>
            <person name="Suzuki Y."/>
            <person name="Takenaka M."/>
            <person name="Takezawa D."/>
            <person name="Tomogane H."/>
            <person name="Tsuzuki M."/>
            <person name="Ueda T."/>
            <person name="Umeda M."/>
            <person name="Ward J."/>
            <person name="Watanabe Y."/>
            <person name="Yazaki K."/>
            <person name="Yokoyama R."/>
            <person name="Yoshitake Y."/>
            <person name="Yotsui I."/>
            <person name="Zachgo S."/>
            <person name="Schmutz J."/>
        </authorList>
    </citation>
    <scope>NUCLEOTIDE SEQUENCE [LARGE SCALE GENOMIC DNA]</scope>
    <source>
        <strain evidence="3">cv. B-3</strain>
    </source>
</reference>
<gene>
    <name evidence="2" type="ORF">BRARA_E03303</name>
</gene>